<evidence type="ECO:0000256" key="1">
    <source>
        <dbReference type="SAM" id="MobiDB-lite"/>
    </source>
</evidence>
<accession>A0ABS2U0U2</accession>
<dbReference type="Gene3D" id="2.120.10.70">
    <property type="entry name" value="Fucose-specific lectin"/>
    <property type="match status" value="2"/>
</dbReference>
<dbReference type="RefSeq" id="WP_205360025.1">
    <property type="nucleotide sequence ID" value="NZ_JADKYB010000016.1"/>
</dbReference>
<evidence type="ECO:0000313" key="3">
    <source>
        <dbReference type="Proteomes" id="UP000749040"/>
    </source>
</evidence>
<feature type="region of interest" description="Disordered" evidence="1">
    <location>
        <begin position="382"/>
        <end position="407"/>
    </location>
</feature>
<protein>
    <recommendedName>
        <fullName evidence="4">Secreted protein</fullName>
    </recommendedName>
</protein>
<keyword evidence="3" id="KW-1185">Reference proteome</keyword>
<reference evidence="2 3" key="1">
    <citation type="submission" date="2021-01" db="EMBL/GenBank/DDBJ databases">
        <title>Streptomyces acididurans sp. nov., isolated from a peat swamp forest soil.</title>
        <authorList>
            <person name="Chantavorakit T."/>
            <person name="Duangmal K."/>
        </authorList>
    </citation>
    <scope>NUCLEOTIDE SEQUENCE [LARGE SCALE GENOMIC DNA]</scope>
    <source>
        <strain evidence="2 3">KK5PA1</strain>
    </source>
</reference>
<evidence type="ECO:0000313" key="2">
    <source>
        <dbReference type="EMBL" id="MBM9508160.1"/>
    </source>
</evidence>
<name>A0ABS2U0U2_9ACTN</name>
<dbReference type="EMBL" id="JADKYB010000016">
    <property type="protein sequence ID" value="MBM9508160.1"/>
    <property type="molecule type" value="Genomic_DNA"/>
</dbReference>
<gene>
    <name evidence="2" type="ORF">ITX44_27125</name>
</gene>
<evidence type="ECO:0008006" key="4">
    <source>
        <dbReference type="Google" id="ProtNLM"/>
    </source>
</evidence>
<comment type="caution">
    <text evidence="2">The sequence shown here is derived from an EMBL/GenBank/DDBJ whole genome shotgun (WGS) entry which is preliminary data.</text>
</comment>
<dbReference type="SUPFAM" id="SSF89372">
    <property type="entry name" value="Fucose-specific lectin"/>
    <property type="match status" value="2"/>
</dbReference>
<dbReference type="Proteomes" id="UP000749040">
    <property type="component" value="Unassembled WGS sequence"/>
</dbReference>
<proteinExistence type="predicted"/>
<organism evidence="2 3">
    <name type="scientific">Actinacidiphila acididurans</name>
    <dbReference type="NCBI Taxonomy" id="2784346"/>
    <lineage>
        <taxon>Bacteria</taxon>
        <taxon>Bacillati</taxon>
        <taxon>Actinomycetota</taxon>
        <taxon>Actinomycetes</taxon>
        <taxon>Kitasatosporales</taxon>
        <taxon>Streptomycetaceae</taxon>
        <taxon>Actinacidiphila</taxon>
    </lineage>
</organism>
<sequence>MGNLRFRWRRTGRRAPGTGRGAGRAAAVVAAVALAAVSLGTGPAGHAASGPAGPYVYYVGDDGGLWSYWQQTDGSWTTAAVQGGSGVAPADAPLAASGYPAGPPTAWTVGSDGALLEDCPATGKPVAVTKPGFAQPGSYLTATVVAGQPFVTLPQLPLPAPASGTSPTTPLSVQQVLEIPHPCGPPNVKVADVFASYAGGHLASTGLADGGEALFSVDTSGSVRVRWRAPQTGQVTEKQLTAAGTATPGGGIAVLDTENAGTPAGVVTLFFTGHDGKAYVAHPAEGGGLADTPQPNKTGPATVPDGAELAAAPAKSALRLSWVAADGSVTVATLSAAGVWQRTDAVSDPGVTAPGSLAGITHLTTGDDVDICPSYPKFPIRRVGPNPPDPAPLSWQDAGPALASPGTEMSFAL</sequence>